<proteinExistence type="predicted"/>
<feature type="compositionally biased region" description="Low complexity" evidence="1">
    <location>
        <begin position="46"/>
        <end position="55"/>
    </location>
</feature>
<organism evidence="3 4">
    <name type="scientific">Miscanthus lutarioriparius</name>
    <dbReference type="NCBI Taxonomy" id="422564"/>
    <lineage>
        <taxon>Eukaryota</taxon>
        <taxon>Viridiplantae</taxon>
        <taxon>Streptophyta</taxon>
        <taxon>Embryophyta</taxon>
        <taxon>Tracheophyta</taxon>
        <taxon>Spermatophyta</taxon>
        <taxon>Magnoliopsida</taxon>
        <taxon>Liliopsida</taxon>
        <taxon>Poales</taxon>
        <taxon>Poaceae</taxon>
        <taxon>PACMAD clade</taxon>
        <taxon>Panicoideae</taxon>
        <taxon>Andropogonodae</taxon>
        <taxon>Andropogoneae</taxon>
        <taxon>Saccharinae</taxon>
        <taxon>Miscanthus</taxon>
    </lineage>
</organism>
<keyword evidence="4" id="KW-1185">Reference proteome</keyword>
<dbReference type="AlphaFoldDB" id="A0A811RUI8"/>
<evidence type="ECO:0000313" key="3">
    <source>
        <dbReference type="EMBL" id="CAD6273380.1"/>
    </source>
</evidence>
<protein>
    <submittedName>
        <fullName evidence="3">Uncharacterized protein</fullName>
    </submittedName>
</protein>
<comment type="caution">
    <text evidence="3">The sequence shown here is derived from an EMBL/GenBank/DDBJ whole genome shotgun (WGS) entry which is preliminary data.</text>
</comment>
<feature type="chain" id="PRO_5032501307" evidence="2">
    <location>
        <begin position="25"/>
        <end position="121"/>
    </location>
</feature>
<accession>A0A811RUI8</accession>
<sequence>MGKASWRTPSLVALALLVALLAAAMEEHSLAAAAEEAVVDADAPEADAPALANEDTTAGGGGDGAPAPAPASEEPSHKTTIGAKAKAGLHTMMKGISAGKNKLECKVLGRHCPASEAPSAQ</sequence>
<keyword evidence="2" id="KW-0732">Signal</keyword>
<gene>
    <name evidence="3" type="ORF">NCGR_LOCUS56646</name>
</gene>
<evidence type="ECO:0000313" key="4">
    <source>
        <dbReference type="Proteomes" id="UP000604825"/>
    </source>
</evidence>
<dbReference type="Proteomes" id="UP000604825">
    <property type="component" value="Unassembled WGS sequence"/>
</dbReference>
<dbReference type="EMBL" id="CAJGYO010000016">
    <property type="protein sequence ID" value="CAD6273380.1"/>
    <property type="molecule type" value="Genomic_DNA"/>
</dbReference>
<evidence type="ECO:0000256" key="1">
    <source>
        <dbReference type="SAM" id="MobiDB-lite"/>
    </source>
</evidence>
<dbReference type="OrthoDB" id="10564664at2759"/>
<name>A0A811RUI8_9POAL</name>
<feature type="region of interest" description="Disordered" evidence="1">
    <location>
        <begin position="41"/>
        <end position="85"/>
    </location>
</feature>
<evidence type="ECO:0000256" key="2">
    <source>
        <dbReference type="SAM" id="SignalP"/>
    </source>
</evidence>
<feature type="signal peptide" evidence="2">
    <location>
        <begin position="1"/>
        <end position="24"/>
    </location>
</feature>
<reference evidence="3" key="1">
    <citation type="submission" date="2020-10" db="EMBL/GenBank/DDBJ databases">
        <authorList>
            <person name="Han B."/>
            <person name="Lu T."/>
            <person name="Zhao Q."/>
            <person name="Huang X."/>
            <person name="Zhao Y."/>
        </authorList>
    </citation>
    <scope>NUCLEOTIDE SEQUENCE</scope>
</reference>